<keyword evidence="5 9" id="KW-0408">Iron</keyword>
<dbReference type="PANTHER" id="PTHR37168:SF2">
    <property type="entry name" value="CRISPR-ASSOCIATED EXONUCLEASE CAS4"/>
    <property type="match status" value="1"/>
</dbReference>
<dbReference type="KEGG" id="toc:Toce_0073"/>
<dbReference type="GO" id="GO:0051607">
    <property type="term" value="P:defense response to virus"/>
    <property type="evidence" value="ECO:0007669"/>
    <property type="project" value="UniProtKB-KW"/>
</dbReference>
<keyword evidence="8 9" id="KW-0464">Manganese</keyword>
<dbReference type="EC" id="3.1.12.1" evidence="9"/>
<keyword evidence="2 9" id="KW-0479">Metal-binding</keyword>
<keyword evidence="1 9" id="KW-0540">Nuclease</keyword>
<dbReference type="RefSeq" id="WP_013274918.1">
    <property type="nucleotide sequence ID" value="NC_014377.1"/>
</dbReference>
<evidence type="ECO:0000256" key="3">
    <source>
        <dbReference type="ARBA" id="ARBA00022801"/>
    </source>
</evidence>
<evidence type="ECO:0000313" key="11">
    <source>
        <dbReference type="EMBL" id="ADL06866.1"/>
    </source>
</evidence>
<organism evidence="11 12">
    <name type="scientific">Thermosediminibacter oceani (strain ATCC BAA-1034 / DSM 16646 / JW/IW-1228P)</name>
    <dbReference type="NCBI Taxonomy" id="555079"/>
    <lineage>
        <taxon>Bacteria</taxon>
        <taxon>Bacillati</taxon>
        <taxon>Bacillota</taxon>
        <taxon>Clostridia</taxon>
        <taxon>Thermosediminibacterales</taxon>
        <taxon>Thermosediminibacteraceae</taxon>
        <taxon>Thermosediminibacter</taxon>
    </lineage>
</organism>
<dbReference type="STRING" id="555079.Toce_0073"/>
<gene>
    <name evidence="11" type="ordered locus">Toce_0073</name>
</gene>
<evidence type="ECO:0000256" key="2">
    <source>
        <dbReference type="ARBA" id="ARBA00022723"/>
    </source>
</evidence>
<dbReference type="GO" id="GO:0046872">
    <property type="term" value="F:metal ion binding"/>
    <property type="evidence" value="ECO:0007669"/>
    <property type="project" value="UniProtKB-KW"/>
</dbReference>
<dbReference type="NCBIfam" id="TIGR00372">
    <property type="entry name" value="cas4"/>
    <property type="match status" value="1"/>
</dbReference>
<feature type="domain" description="DUF83" evidence="10">
    <location>
        <begin position="17"/>
        <end position="176"/>
    </location>
</feature>
<keyword evidence="4 9" id="KW-0269">Exonuclease</keyword>
<comment type="cofactor">
    <cofactor evidence="9">
        <name>Mg(2+)</name>
        <dbReference type="ChEBI" id="CHEBI:18420"/>
    </cofactor>
    <cofactor evidence="9">
        <name>Mn(2+)</name>
        <dbReference type="ChEBI" id="CHEBI:29035"/>
    </cofactor>
    <text evidence="9">Mg(2+) or Mn(2+) required for ssDNA cleavage activity.</text>
</comment>
<comment type="similarity">
    <text evidence="9">Belongs to the CRISPR-associated exonuclease Cas4 family.</text>
</comment>
<evidence type="ECO:0000259" key="10">
    <source>
        <dbReference type="Pfam" id="PF01930"/>
    </source>
</evidence>
<dbReference type="InterPro" id="IPR011604">
    <property type="entry name" value="PDDEXK-like_dom_sf"/>
</dbReference>
<evidence type="ECO:0000256" key="7">
    <source>
        <dbReference type="ARBA" id="ARBA00023118"/>
    </source>
</evidence>
<evidence type="ECO:0000256" key="6">
    <source>
        <dbReference type="ARBA" id="ARBA00023014"/>
    </source>
</evidence>
<dbReference type="Gene3D" id="3.90.320.10">
    <property type="match status" value="1"/>
</dbReference>
<proteinExistence type="inferred from homology"/>
<dbReference type="HOGENOM" id="CLU_133784_0_0_9"/>
<dbReference type="PANTHER" id="PTHR37168">
    <property type="entry name" value="CRISPR-ASSOCIATED EXONUCLEASE CAS4"/>
    <property type="match status" value="1"/>
</dbReference>
<evidence type="ECO:0000256" key="8">
    <source>
        <dbReference type="ARBA" id="ARBA00023211"/>
    </source>
</evidence>
<name>D9RZG8_THEOJ</name>
<dbReference type="GO" id="GO:0051536">
    <property type="term" value="F:iron-sulfur cluster binding"/>
    <property type="evidence" value="ECO:0007669"/>
    <property type="project" value="UniProtKB-KW"/>
</dbReference>
<dbReference type="AlphaFoldDB" id="D9RZG8"/>
<protein>
    <recommendedName>
        <fullName evidence="9">CRISPR-associated exonuclease Cas4</fullName>
        <ecNumber evidence="9">3.1.12.1</ecNumber>
    </recommendedName>
</protein>
<dbReference type="GO" id="GO:0004527">
    <property type="term" value="F:exonuclease activity"/>
    <property type="evidence" value="ECO:0007669"/>
    <property type="project" value="UniProtKB-KW"/>
</dbReference>
<evidence type="ECO:0000256" key="9">
    <source>
        <dbReference type="RuleBase" id="RU365022"/>
    </source>
</evidence>
<evidence type="ECO:0000313" key="12">
    <source>
        <dbReference type="Proteomes" id="UP000000272"/>
    </source>
</evidence>
<dbReference type="InterPro" id="IPR022765">
    <property type="entry name" value="Dna2/Cas4_DUF83"/>
</dbReference>
<keyword evidence="7 9" id="KW-0051">Antiviral defense</keyword>
<keyword evidence="12" id="KW-1185">Reference proteome</keyword>
<evidence type="ECO:0000256" key="4">
    <source>
        <dbReference type="ARBA" id="ARBA00022839"/>
    </source>
</evidence>
<dbReference type="EMBL" id="CP002131">
    <property type="protein sequence ID" value="ADL06866.1"/>
    <property type="molecule type" value="Genomic_DNA"/>
</dbReference>
<comment type="function">
    <text evidence="9">CRISPR (clustered regularly interspaced short palindromic repeat) is an adaptive immune system that provides protection against mobile genetic elements (viruses, transposable elements and conjugative plasmids). CRISPR clusters contain sequences complementary to antecedent mobile elements and target invading nucleic acids. CRISPR clusters are transcribed and processed into CRISPR RNA (crRNA).</text>
</comment>
<comment type="cofactor">
    <cofactor evidence="9">
        <name>iron-sulfur cluster</name>
        <dbReference type="ChEBI" id="CHEBI:30408"/>
    </cofactor>
</comment>
<dbReference type="Proteomes" id="UP000000272">
    <property type="component" value="Chromosome"/>
</dbReference>
<evidence type="ECO:0000256" key="5">
    <source>
        <dbReference type="ARBA" id="ARBA00023004"/>
    </source>
</evidence>
<sequence>MLLREGLKVLNEEINITGTLVWYYFICPRQVWLMSHNINPDEDDENVAIGRFLHQESYARERKEISFHGGKVDVLGTREGQLVIAEIKKSSKAERSAKMQLAFYLFELRKLGIEAKGELRYLEEKRKEQIVLDEQLTREVENAITRILKLMYEPVPPKPEKIRWCSNCAYREFCWA</sequence>
<accession>D9RZG8</accession>
<dbReference type="Pfam" id="PF01930">
    <property type="entry name" value="Cas_Cas4"/>
    <property type="match status" value="1"/>
</dbReference>
<keyword evidence="6 9" id="KW-0411">Iron-sulfur</keyword>
<dbReference type="InterPro" id="IPR013343">
    <property type="entry name" value="CRISPR-assoc_prot_Cas4"/>
</dbReference>
<dbReference type="eggNOG" id="COG1468">
    <property type="taxonomic scope" value="Bacteria"/>
</dbReference>
<keyword evidence="3 9" id="KW-0378">Hydrolase</keyword>
<evidence type="ECO:0000256" key="1">
    <source>
        <dbReference type="ARBA" id="ARBA00022722"/>
    </source>
</evidence>
<reference evidence="11 12" key="1">
    <citation type="journal article" date="2010" name="Stand. Genomic Sci.">
        <title>Complete genome sequence of Thermosediminibacter oceani type strain (JW/IW-1228P).</title>
        <authorList>
            <person name="Pitluck S."/>
            <person name="Yasawong M."/>
            <person name="Munk C."/>
            <person name="Nolan M."/>
            <person name="Lapidus A."/>
            <person name="Lucas S."/>
            <person name="Glavina Del Rio T."/>
            <person name="Tice H."/>
            <person name="Cheng J.F."/>
            <person name="Bruce D."/>
            <person name="Detter C."/>
            <person name="Tapia R."/>
            <person name="Han C."/>
            <person name="Goodwin L."/>
            <person name="Liolios K."/>
            <person name="Ivanova N."/>
            <person name="Mavromatis K."/>
            <person name="Mikhailova N."/>
            <person name="Pati A."/>
            <person name="Chen A."/>
            <person name="Palaniappan K."/>
            <person name="Land M."/>
            <person name="Hauser L."/>
            <person name="Chang Y.J."/>
            <person name="Jeffries C.D."/>
            <person name="Rohde M."/>
            <person name="Spring S."/>
            <person name="Sikorski J."/>
            <person name="Goker M."/>
            <person name="Woyke T."/>
            <person name="Bristow J."/>
            <person name="Eisen J.A."/>
            <person name="Markowitz V."/>
            <person name="Hugenholtz P."/>
            <person name="Kyrpides N.C."/>
            <person name="Klenk H.P."/>
        </authorList>
    </citation>
    <scope>NUCLEOTIDE SEQUENCE [LARGE SCALE GENOMIC DNA]</scope>
    <source>
        <strain evidence="12">ATCC BAA-1034 / DSM 16646 / JW/IW-1228P</strain>
    </source>
</reference>